<dbReference type="PANTHER" id="PTHR36805:SF7">
    <property type="entry name" value="AGENET DOMAIN-CONTAINING PROTEIN"/>
    <property type="match status" value="1"/>
</dbReference>
<dbReference type="Pfam" id="PF05641">
    <property type="entry name" value="Agenet"/>
    <property type="match status" value="1"/>
</dbReference>
<dbReference type="OrthoDB" id="1894168at2759"/>
<keyword evidence="4" id="KW-1185">Reference proteome</keyword>
<name>A0A4Y7IT82_PAPSO</name>
<dbReference type="InterPro" id="IPR014002">
    <property type="entry name" value="Agenet_dom_plant"/>
</dbReference>
<gene>
    <name evidence="3" type="ORF">C5167_019326</name>
</gene>
<dbReference type="InterPro" id="IPR008395">
    <property type="entry name" value="Agenet-like_dom"/>
</dbReference>
<evidence type="ECO:0000256" key="1">
    <source>
        <dbReference type="SAM" id="MobiDB-lite"/>
    </source>
</evidence>
<accession>A0A4Y7IT82</accession>
<dbReference type="Proteomes" id="UP000316621">
    <property type="component" value="Chromosome 2"/>
</dbReference>
<feature type="domain" description="Agenet" evidence="2">
    <location>
        <begin position="21"/>
        <end position="85"/>
    </location>
</feature>
<dbReference type="OMA" id="FENGFRG"/>
<feature type="compositionally biased region" description="Polar residues" evidence="1">
    <location>
        <begin position="282"/>
        <end position="296"/>
    </location>
</feature>
<organism evidence="3 4">
    <name type="scientific">Papaver somniferum</name>
    <name type="common">Opium poppy</name>
    <dbReference type="NCBI Taxonomy" id="3469"/>
    <lineage>
        <taxon>Eukaryota</taxon>
        <taxon>Viridiplantae</taxon>
        <taxon>Streptophyta</taxon>
        <taxon>Embryophyta</taxon>
        <taxon>Tracheophyta</taxon>
        <taxon>Spermatophyta</taxon>
        <taxon>Magnoliopsida</taxon>
        <taxon>Ranunculales</taxon>
        <taxon>Papaveraceae</taxon>
        <taxon>Papaveroideae</taxon>
        <taxon>Papaver</taxon>
    </lineage>
</organism>
<feature type="domain" description="Agenet" evidence="2">
    <location>
        <begin position="123"/>
        <end position="183"/>
    </location>
</feature>
<dbReference type="SMART" id="SM00743">
    <property type="entry name" value="Agenet"/>
    <property type="match status" value="2"/>
</dbReference>
<feature type="region of interest" description="Disordered" evidence="1">
    <location>
        <begin position="269"/>
        <end position="300"/>
    </location>
</feature>
<dbReference type="Gramene" id="RZC50902">
    <property type="protein sequence ID" value="RZC50902"/>
    <property type="gene ID" value="C5167_019326"/>
</dbReference>
<evidence type="ECO:0000313" key="4">
    <source>
        <dbReference type="Proteomes" id="UP000316621"/>
    </source>
</evidence>
<protein>
    <recommendedName>
        <fullName evidence="2">Agenet domain-containing protein</fullName>
    </recommendedName>
</protein>
<evidence type="ECO:0000259" key="2">
    <source>
        <dbReference type="SMART" id="SM00743"/>
    </source>
</evidence>
<reference evidence="3 4" key="1">
    <citation type="journal article" date="2018" name="Science">
        <title>The opium poppy genome and morphinan production.</title>
        <authorList>
            <person name="Guo L."/>
            <person name="Winzer T."/>
            <person name="Yang X."/>
            <person name="Li Y."/>
            <person name="Ning Z."/>
            <person name="He Z."/>
            <person name="Teodor R."/>
            <person name="Lu Y."/>
            <person name="Bowser T.A."/>
            <person name="Graham I.A."/>
            <person name="Ye K."/>
        </authorList>
    </citation>
    <scope>NUCLEOTIDE SEQUENCE [LARGE SCALE GENOMIC DNA]</scope>
    <source>
        <strain evidence="4">cv. HN1</strain>
        <tissue evidence="3">Leaves</tissue>
    </source>
</reference>
<dbReference type="EMBL" id="CM010716">
    <property type="protein sequence ID" value="RZC50902.1"/>
    <property type="molecule type" value="Genomic_DNA"/>
</dbReference>
<sequence>MLDTQCRSYPICTAMKFVDNLPFEVGQLIESKSFLEGYRGAWFRCKIKDYGKRCGEHNVALEYIDFPDEKRTWIHLYRQSPAERNLVSKRRHLMLRPSYPQIYHRNQMPDTCDISEIIAIVDGTWNVGDMVDWLTDGCYWSAWITNVQDEENVQIQLPEPPAGEGGSYVVPSKELRPSLDWTPELGWTVPISKIGATSRPCVRLIQRKSPGIARKDDLGTGEKSSLKLSSASVSSHSLAGSLRSEFSRGSSVSNIKKSSNSLETVVMKKHSGDMLHKRKTETSSIKNDGTETSFPDSVSSKSVSARNNVASREQYNFCGSSKKLRKSETELNSTFIDTIEASIMDLEELVNKVKWLKGALAYGVELSNAMKPSWKFVET</sequence>
<proteinExistence type="predicted"/>
<dbReference type="PANTHER" id="PTHR36805">
    <property type="entry name" value="AGENET DOMAIN-CONTAINING PROTEIN"/>
    <property type="match status" value="1"/>
</dbReference>
<evidence type="ECO:0000313" key="3">
    <source>
        <dbReference type="EMBL" id="RZC50902.1"/>
    </source>
</evidence>
<dbReference type="AlphaFoldDB" id="A0A4Y7IT82"/>